<reference evidence="1 2" key="1">
    <citation type="journal article" date="2015" name="Parasit. Vectors">
        <title>Draft genome of the scabies mite.</title>
        <authorList>
            <person name="Rider S.D.Jr."/>
            <person name="Morgan M.S."/>
            <person name="Arlian L.G."/>
        </authorList>
    </citation>
    <scope>NUCLEOTIDE SEQUENCE [LARGE SCALE GENOMIC DNA]</scope>
    <source>
        <strain evidence="1">Arlian Lab</strain>
    </source>
</reference>
<dbReference type="AlphaFoldDB" id="A0A132ACW9"/>
<name>A0A132ACW9_SARSC</name>
<gene>
    <name evidence="1" type="ORF">QR98_0068160</name>
</gene>
<dbReference type="EMBL" id="JXLN01012306">
    <property type="protein sequence ID" value="KPM08300.1"/>
    <property type="molecule type" value="Genomic_DNA"/>
</dbReference>
<dbReference type="OrthoDB" id="6412187at2759"/>
<proteinExistence type="predicted"/>
<evidence type="ECO:0000313" key="2">
    <source>
        <dbReference type="Proteomes" id="UP000616769"/>
    </source>
</evidence>
<dbReference type="Proteomes" id="UP000616769">
    <property type="component" value="Unassembled WGS sequence"/>
</dbReference>
<accession>A0A132ACW9</accession>
<dbReference type="VEuPathDB" id="VectorBase:SSCA006997"/>
<organism evidence="1 2">
    <name type="scientific">Sarcoptes scabiei</name>
    <name type="common">Itch mite</name>
    <name type="synonym">Acarus scabiei</name>
    <dbReference type="NCBI Taxonomy" id="52283"/>
    <lineage>
        <taxon>Eukaryota</taxon>
        <taxon>Metazoa</taxon>
        <taxon>Ecdysozoa</taxon>
        <taxon>Arthropoda</taxon>
        <taxon>Chelicerata</taxon>
        <taxon>Arachnida</taxon>
        <taxon>Acari</taxon>
        <taxon>Acariformes</taxon>
        <taxon>Sarcoptiformes</taxon>
        <taxon>Astigmata</taxon>
        <taxon>Psoroptidia</taxon>
        <taxon>Sarcoptoidea</taxon>
        <taxon>Sarcoptidae</taxon>
        <taxon>Sarcoptinae</taxon>
        <taxon>Sarcoptes</taxon>
    </lineage>
</organism>
<protein>
    <submittedName>
        <fullName evidence="1">Uncharacterized protein</fullName>
    </submittedName>
</protein>
<comment type="caution">
    <text evidence="1">The sequence shown here is derived from an EMBL/GenBank/DDBJ whole genome shotgun (WGS) entry which is preliminary data.</text>
</comment>
<sequence length="140" mass="16440">MQKYQAYSVLLSLQFVRNLNEILPKPQCVQLQLKSIQEAILYGQIKITDQQERLQQIELTIELKPSGAILRTMIEPKLLADGITYRLMKFDQTLEIERLDTYHNQSICIDDRVLRKYCYCATNLFRSKIKMKIKINDGDV</sequence>
<evidence type="ECO:0000313" key="1">
    <source>
        <dbReference type="EMBL" id="KPM08300.1"/>
    </source>
</evidence>